<name>A0ABT6RHH1_9BACT</name>
<dbReference type="Proteomes" id="UP001226434">
    <property type="component" value="Unassembled WGS sequence"/>
</dbReference>
<evidence type="ECO:0000313" key="1">
    <source>
        <dbReference type="EMBL" id="MDI3321988.1"/>
    </source>
</evidence>
<reference evidence="1 2" key="1">
    <citation type="submission" date="2023-05" db="EMBL/GenBank/DDBJ databases">
        <title>Genome sequence of Pinibacter sp. MAH-24.</title>
        <authorList>
            <person name="Huq M.A."/>
        </authorList>
    </citation>
    <scope>NUCLEOTIDE SEQUENCE [LARGE SCALE GENOMIC DNA]</scope>
    <source>
        <strain evidence="1 2">MAH-24</strain>
    </source>
</reference>
<evidence type="ECO:0000313" key="2">
    <source>
        <dbReference type="Proteomes" id="UP001226434"/>
    </source>
</evidence>
<proteinExistence type="predicted"/>
<dbReference type="EMBL" id="JASBRG010000007">
    <property type="protein sequence ID" value="MDI3321988.1"/>
    <property type="molecule type" value="Genomic_DNA"/>
</dbReference>
<comment type="caution">
    <text evidence="1">The sequence shown here is derived from an EMBL/GenBank/DDBJ whole genome shotgun (WGS) entry which is preliminary data.</text>
</comment>
<protein>
    <submittedName>
        <fullName evidence="1">Uncharacterized protein</fullName>
    </submittedName>
</protein>
<gene>
    <name evidence="1" type="ORF">QJ048_19510</name>
</gene>
<accession>A0ABT6RHH1</accession>
<keyword evidence="2" id="KW-1185">Reference proteome</keyword>
<sequence length="229" mass="26644">MTFLDVNFETLETTLQSFDRIADKISKDIYLKINNSFYRLTDFEFYTYSKALPDPHTYRNKLQLKSGKLYLHSSGLDITFGDGTNYGGILLRAVVKLFEGSEDADGFMKEQFDGPQRVATEFFSNLNSLFSPERNDISIFDINDCKQNFSLCPAEKLIQTKRVGLTPKPTDIEDYYRNLPLRYITILPKFPNFKQVVKGIESMLKELEDKGKMERDQTKRILGYKRNFQ</sequence>
<dbReference type="RefSeq" id="WP_282336108.1">
    <property type="nucleotide sequence ID" value="NZ_JASBRG010000007.1"/>
</dbReference>
<organism evidence="1 2">
    <name type="scientific">Pinibacter soli</name>
    <dbReference type="NCBI Taxonomy" id="3044211"/>
    <lineage>
        <taxon>Bacteria</taxon>
        <taxon>Pseudomonadati</taxon>
        <taxon>Bacteroidota</taxon>
        <taxon>Chitinophagia</taxon>
        <taxon>Chitinophagales</taxon>
        <taxon>Chitinophagaceae</taxon>
        <taxon>Pinibacter</taxon>
    </lineage>
</organism>